<evidence type="ECO:0000256" key="3">
    <source>
        <dbReference type="SAM" id="MobiDB-lite"/>
    </source>
</evidence>
<dbReference type="GO" id="GO:0042274">
    <property type="term" value="P:ribosomal small subunit biogenesis"/>
    <property type="evidence" value="ECO:0007669"/>
    <property type="project" value="InterPro"/>
</dbReference>
<gene>
    <name evidence="4" type="ORF">J437_LFUL014614</name>
</gene>
<evidence type="ECO:0000256" key="2">
    <source>
        <dbReference type="ARBA" id="ARBA00021561"/>
    </source>
</evidence>
<proteinExistence type="inferred from homology"/>
<name>A0A8K0P5D6_LADFU</name>
<dbReference type="EMBL" id="KZ308806">
    <property type="protein sequence ID" value="KAG8234396.1"/>
    <property type="molecule type" value="Genomic_DNA"/>
</dbReference>
<dbReference type="GO" id="GO:0005634">
    <property type="term" value="C:nucleus"/>
    <property type="evidence" value="ECO:0007669"/>
    <property type="project" value="TreeGrafter"/>
</dbReference>
<reference evidence="4" key="2">
    <citation type="submission" date="2017-10" db="EMBL/GenBank/DDBJ databases">
        <title>Ladona fulva Genome sequencing and assembly.</title>
        <authorList>
            <person name="Murali S."/>
            <person name="Richards S."/>
            <person name="Bandaranaike D."/>
            <person name="Bellair M."/>
            <person name="Blankenburg K."/>
            <person name="Chao H."/>
            <person name="Dinh H."/>
            <person name="Doddapaneni H."/>
            <person name="Dugan-Rocha S."/>
            <person name="Elkadiri S."/>
            <person name="Gnanaolivu R."/>
            <person name="Hernandez B."/>
            <person name="Skinner E."/>
            <person name="Javaid M."/>
            <person name="Lee S."/>
            <person name="Li M."/>
            <person name="Ming W."/>
            <person name="Munidasa M."/>
            <person name="Muniz J."/>
            <person name="Nguyen L."/>
            <person name="Hughes D."/>
            <person name="Osuji N."/>
            <person name="Pu L.-L."/>
            <person name="Puazo M."/>
            <person name="Qu C."/>
            <person name="Quiroz J."/>
            <person name="Raj R."/>
            <person name="Weissenberger G."/>
            <person name="Xin Y."/>
            <person name="Zou X."/>
            <person name="Han Y."/>
            <person name="Worley K."/>
            <person name="Muzny D."/>
            <person name="Gibbs R."/>
        </authorList>
    </citation>
    <scope>NUCLEOTIDE SEQUENCE</scope>
    <source>
        <strain evidence="4">Sampled in the wild</strain>
    </source>
</reference>
<feature type="region of interest" description="Disordered" evidence="3">
    <location>
        <begin position="178"/>
        <end position="230"/>
    </location>
</feature>
<feature type="region of interest" description="Disordered" evidence="3">
    <location>
        <begin position="429"/>
        <end position="450"/>
    </location>
</feature>
<keyword evidence="5" id="KW-1185">Reference proteome</keyword>
<reference evidence="4" key="1">
    <citation type="submission" date="2013-04" db="EMBL/GenBank/DDBJ databases">
        <authorList>
            <person name="Qu J."/>
            <person name="Murali S.C."/>
            <person name="Bandaranaike D."/>
            <person name="Bellair M."/>
            <person name="Blankenburg K."/>
            <person name="Chao H."/>
            <person name="Dinh H."/>
            <person name="Doddapaneni H."/>
            <person name="Downs B."/>
            <person name="Dugan-Rocha S."/>
            <person name="Elkadiri S."/>
            <person name="Gnanaolivu R.D."/>
            <person name="Hernandez B."/>
            <person name="Javaid M."/>
            <person name="Jayaseelan J.C."/>
            <person name="Lee S."/>
            <person name="Li M."/>
            <person name="Ming W."/>
            <person name="Munidasa M."/>
            <person name="Muniz J."/>
            <person name="Nguyen L."/>
            <person name="Ongeri F."/>
            <person name="Osuji N."/>
            <person name="Pu L.-L."/>
            <person name="Puazo M."/>
            <person name="Qu C."/>
            <person name="Quiroz J."/>
            <person name="Raj R."/>
            <person name="Weissenberger G."/>
            <person name="Xin Y."/>
            <person name="Zou X."/>
            <person name="Han Y."/>
            <person name="Richards S."/>
            <person name="Worley K."/>
            <person name="Muzny D."/>
            <person name="Gibbs R."/>
        </authorList>
    </citation>
    <scope>NUCLEOTIDE SEQUENCE</scope>
    <source>
        <strain evidence="4">Sampled in the wild</strain>
    </source>
</reference>
<dbReference type="AlphaFoldDB" id="A0A8K0P5D6"/>
<comment type="similarity">
    <text evidence="1">Belongs to the LTV1 family.</text>
</comment>
<feature type="compositionally biased region" description="Acidic residues" evidence="3">
    <location>
        <begin position="186"/>
        <end position="199"/>
    </location>
</feature>
<protein>
    <recommendedName>
        <fullName evidence="2">Protein LTV1 homolog</fullName>
    </recommendedName>
</protein>
<evidence type="ECO:0000256" key="1">
    <source>
        <dbReference type="ARBA" id="ARBA00009078"/>
    </source>
</evidence>
<evidence type="ECO:0000313" key="5">
    <source>
        <dbReference type="Proteomes" id="UP000792457"/>
    </source>
</evidence>
<dbReference type="Proteomes" id="UP000792457">
    <property type="component" value="Unassembled WGS sequence"/>
</dbReference>
<feature type="compositionally biased region" description="Acidic residues" evidence="3">
    <location>
        <begin position="320"/>
        <end position="335"/>
    </location>
</feature>
<dbReference type="PANTHER" id="PTHR21531:SF0">
    <property type="entry name" value="PROTEIN LTV1 HOMOLOG"/>
    <property type="match status" value="1"/>
</dbReference>
<dbReference type="OrthoDB" id="5852896at2759"/>
<dbReference type="GO" id="GO:0000056">
    <property type="term" value="P:ribosomal small subunit export from nucleus"/>
    <property type="evidence" value="ECO:0007669"/>
    <property type="project" value="TreeGrafter"/>
</dbReference>
<feature type="compositionally biased region" description="Basic and acidic residues" evidence="3">
    <location>
        <begin position="429"/>
        <end position="438"/>
    </location>
</feature>
<dbReference type="GO" id="GO:0005829">
    <property type="term" value="C:cytosol"/>
    <property type="evidence" value="ECO:0007669"/>
    <property type="project" value="TreeGrafter"/>
</dbReference>
<dbReference type="InterPro" id="IPR007307">
    <property type="entry name" value="Ltv1"/>
</dbReference>
<feature type="region of interest" description="Disordered" evidence="3">
    <location>
        <begin position="306"/>
        <end position="335"/>
    </location>
</feature>
<accession>A0A8K0P5D6</accession>
<dbReference type="GO" id="GO:0030688">
    <property type="term" value="C:preribosome, small subunit precursor"/>
    <property type="evidence" value="ECO:0007669"/>
    <property type="project" value="TreeGrafter"/>
</dbReference>
<sequence>MCHQLPDKMPKKKKFIDKKNSVTFHLVHRSQKDPLAADERAPQHVLVPLGKKVDQKEKEPEKRIEEQRKYGIFFDDDYNYLQHLRGVNQTSVEWETVETFRIPKDEKILPSSSEKDQKKITLPSSVFASSVEENVGLLNKAAPHSGPRLDLDPDVVAAMDDDFDFDDPDNMLEDDFIVMANASGSENEEEDEGSDDVGSEDGFGNASWDEEDDELGSLNGPCPFAEEETKSRFTEYSMSSSVIRRNNQLTLLDDRFEKMFESYNDNEIGALECEEIEGDLPMDAGILAQCADEFEQERARIALKEARKEAHGEDGVGVKEEEESNSDDEEMETIDVPDKDDKRWDCESILSTYSNLYNHPKLIKDDFGRPGAIKVSSKTGVPLGVLRDGRNAGLTAKGLAALDRAFAAERGDDAETVATSVISQLSIRPKDETPEDRRQRKQALKNYRKERRIERKANTLAFKEEKKRQEKTLLSNKQNIFNVKVV</sequence>
<feature type="compositionally biased region" description="Basic residues" evidence="3">
    <location>
        <begin position="439"/>
        <end position="450"/>
    </location>
</feature>
<dbReference type="Pfam" id="PF04180">
    <property type="entry name" value="LTV"/>
    <property type="match status" value="2"/>
</dbReference>
<comment type="caution">
    <text evidence="4">The sequence shown here is derived from an EMBL/GenBank/DDBJ whole genome shotgun (WGS) entry which is preliminary data.</text>
</comment>
<feature type="compositionally biased region" description="Basic and acidic residues" evidence="3">
    <location>
        <begin position="306"/>
        <end position="319"/>
    </location>
</feature>
<organism evidence="4 5">
    <name type="scientific">Ladona fulva</name>
    <name type="common">Scarce chaser dragonfly</name>
    <name type="synonym">Libellula fulva</name>
    <dbReference type="NCBI Taxonomy" id="123851"/>
    <lineage>
        <taxon>Eukaryota</taxon>
        <taxon>Metazoa</taxon>
        <taxon>Ecdysozoa</taxon>
        <taxon>Arthropoda</taxon>
        <taxon>Hexapoda</taxon>
        <taxon>Insecta</taxon>
        <taxon>Pterygota</taxon>
        <taxon>Palaeoptera</taxon>
        <taxon>Odonata</taxon>
        <taxon>Epiprocta</taxon>
        <taxon>Anisoptera</taxon>
        <taxon>Libelluloidea</taxon>
        <taxon>Libellulidae</taxon>
        <taxon>Ladona</taxon>
    </lineage>
</organism>
<evidence type="ECO:0000313" key="4">
    <source>
        <dbReference type="EMBL" id="KAG8234396.1"/>
    </source>
</evidence>
<dbReference type="PANTHER" id="PTHR21531">
    <property type="entry name" value="LOW-TEMPERATURE VIABILITY PROTEIN LTV1-RELATED"/>
    <property type="match status" value="1"/>
</dbReference>